<dbReference type="OrthoDB" id="2095648at2759"/>
<dbReference type="PANTHER" id="PTHR47750">
    <property type="entry name" value="F-BOX PROTEIN SNE"/>
    <property type="match status" value="1"/>
</dbReference>
<reference evidence="3" key="2">
    <citation type="submission" date="2025-08" db="UniProtKB">
        <authorList>
            <consortium name="RefSeq"/>
        </authorList>
    </citation>
    <scope>IDENTIFICATION</scope>
    <source>
        <tissue evidence="3">Leaf</tissue>
    </source>
</reference>
<dbReference type="AlphaFoldDB" id="A0A9R0JGM7"/>
<dbReference type="Gene3D" id="1.20.1280.50">
    <property type="match status" value="1"/>
</dbReference>
<dbReference type="GeneID" id="110805448"/>
<dbReference type="KEGG" id="soe:110805448"/>
<reference evidence="2" key="1">
    <citation type="journal article" date="2021" name="Nat. Commun.">
        <title>Genomic analyses provide insights into spinach domestication and the genetic basis of agronomic traits.</title>
        <authorList>
            <person name="Cai X."/>
            <person name="Sun X."/>
            <person name="Xu C."/>
            <person name="Sun H."/>
            <person name="Wang X."/>
            <person name="Ge C."/>
            <person name="Zhang Z."/>
            <person name="Wang Q."/>
            <person name="Fei Z."/>
            <person name="Jiao C."/>
            <person name="Wang Q."/>
        </authorList>
    </citation>
    <scope>NUCLEOTIDE SEQUENCE [LARGE SCALE GENOMIC DNA]</scope>
    <source>
        <strain evidence="2">cv. Varoflay</strain>
    </source>
</reference>
<dbReference type="GO" id="GO:0019005">
    <property type="term" value="C:SCF ubiquitin ligase complex"/>
    <property type="evidence" value="ECO:0000318"/>
    <property type="project" value="GO_Central"/>
</dbReference>
<name>A0A9R0JGM7_SPIOL</name>
<dbReference type="RefSeq" id="XP_021866747.1">
    <property type="nucleotide sequence ID" value="XM_022011055.2"/>
</dbReference>
<organism evidence="2 3">
    <name type="scientific">Spinacia oleracea</name>
    <name type="common">Spinach</name>
    <dbReference type="NCBI Taxonomy" id="3562"/>
    <lineage>
        <taxon>Eukaryota</taxon>
        <taxon>Viridiplantae</taxon>
        <taxon>Streptophyta</taxon>
        <taxon>Embryophyta</taxon>
        <taxon>Tracheophyta</taxon>
        <taxon>Spermatophyta</taxon>
        <taxon>Magnoliopsida</taxon>
        <taxon>eudicotyledons</taxon>
        <taxon>Gunneridae</taxon>
        <taxon>Pentapetalae</taxon>
        <taxon>Caryophyllales</taxon>
        <taxon>Chenopodiaceae</taxon>
        <taxon>Chenopodioideae</taxon>
        <taxon>Anserineae</taxon>
        <taxon>Spinacia</taxon>
    </lineage>
</organism>
<dbReference type="InterPro" id="IPR036047">
    <property type="entry name" value="F-box-like_dom_sf"/>
</dbReference>
<dbReference type="Pfam" id="PF12937">
    <property type="entry name" value="F-box-like"/>
    <property type="match status" value="1"/>
</dbReference>
<dbReference type="SMART" id="SM00256">
    <property type="entry name" value="FBOX"/>
    <property type="match status" value="1"/>
</dbReference>
<evidence type="ECO:0000313" key="3">
    <source>
        <dbReference type="RefSeq" id="XP_021866747.1"/>
    </source>
</evidence>
<proteinExistence type="predicted"/>
<evidence type="ECO:0000259" key="1">
    <source>
        <dbReference type="SMART" id="SM00256"/>
    </source>
</evidence>
<dbReference type="PANTHER" id="PTHR47750:SF1">
    <property type="entry name" value="F-BOX PROTEIN SNE"/>
    <property type="match status" value="1"/>
</dbReference>
<dbReference type="InterPro" id="IPR044184">
    <property type="entry name" value="SNE/GID2"/>
</dbReference>
<dbReference type="SUPFAM" id="SSF81383">
    <property type="entry name" value="F-box domain"/>
    <property type="match status" value="1"/>
</dbReference>
<dbReference type="InterPro" id="IPR001810">
    <property type="entry name" value="F-box_dom"/>
</dbReference>
<dbReference type="Proteomes" id="UP000813463">
    <property type="component" value="Chromosome 2"/>
</dbReference>
<gene>
    <name evidence="3" type="primary">LOC110805448</name>
</gene>
<evidence type="ECO:0000313" key="2">
    <source>
        <dbReference type="Proteomes" id="UP000813463"/>
    </source>
</evidence>
<accession>A0A9R0JGM7</accession>
<keyword evidence="2" id="KW-1185">Reference proteome</keyword>
<protein>
    <submittedName>
        <fullName evidence="3">F-box protein SNE</fullName>
    </submittedName>
</protein>
<feature type="domain" description="F-box" evidence="1">
    <location>
        <begin position="38"/>
        <end position="77"/>
    </location>
</feature>
<sequence>MLLQPKSAECAQETTLMFSRYEKKTKVVVEAEFSINDHPDILVEVLKRLDGRSLGVASCVCRLWCQISTSDDSVWEYVCFRHVSSPPPGVRPLVLALGGYKRLYMLCVRPILGRLNNNNKSSGLKRAAGRSGRLKGELTRRVWTRQGAQLLLSLFCVDYYEKLGGGSGSGSGSGGGEGRIGSDAVPSSLMFLCKPVNV</sequence>
<dbReference type="GO" id="GO:0009937">
    <property type="term" value="P:regulation of gibberellic acid mediated signaling pathway"/>
    <property type="evidence" value="ECO:0007669"/>
    <property type="project" value="InterPro"/>
</dbReference>
<dbReference type="GO" id="GO:0009740">
    <property type="term" value="P:gibberellic acid mediated signaling pathway"/>
    <property type="evidence" value="ECO:0000318"/>
    <property type="project" value="GO_Central"/>
</dbReference>